<keyword evidence="7" id="KW-0040">ANK repeat</keyword>
<dbReference type="PANTHER" id="PTHR24117">
    <property type="entry name" value="AGAP007537-PB"/>
    <property type="match status" value="1"/>
</dbReference>
<dbReference type="Pfam" id="PF12796">
    <property type="entry name" value="Ank_2"/>
    <property type="match status" value="1"/>
</dbReference>
<dbReference type="RefSeq" id="XP_027206314.1">
    <property type="nucleotide sequence ID" value="XM_027350513.1"/>
</dbReference>
<dbReference type="Pfam" id="PF16553">
    <property type="entry name" value="PUFD"/>
    <property type="match status" value="1"/>
</dbReference>
<evidence type="ECO:0000256" key="8">
    <source>
        <dbReference type="SAM" id="MobiDB-lite"/>
    </source>
</evidence>
<dbReference type="InterPro" id="IPR032365">
    <property type="entry name" value="PUFD"/>
</dbReference>
<protein>
    <submittedName>
        <fullName evidence="11">BCL-6 corepressor-like isoform X2</fullName>
    </submittedName>
</protein>
<dbReference type="GO" id="GO:0006887">
    <property type="term" value="P:exocytosis"/>
    <property type="evidence" value="ECO:0007669"/>
    <property type="project" value="UniProtKB-KW"/>
</dbReference>
<evidence type="ECO:0000256" key="6">
    <source>
        <dbReference type="ARBA" id="ARBA00034703"/>
    </source>
</evidence>
<dbReference type="GO" id="GO:0044231">
    <property type="term" value="C:host cell presynaptic membrane"/>
    <property type="evidence" value="ECO:0007669"/>
    <property type="project" value="UniProtKB-KW"/>
</dbReference>
<keyword evidence="5" id="KW-1053">Target membrane</keyword>
<evidence type="ECO:0000259" key="9">
    <source>
        <dbReference type="Pfam" id="PF16553"/>
    </source>
</evidence>
<feature type="domain" description="BCL-6 corepressor PCGF1 binding" evidence="9">
    <location>
        <begin position="235"/>
        <end position="318"/>
    </location>
</feature>
<dbReference type="Pfam" id="PF00023">
    <property type="entry name" value="Ank"/>
    <property type="match status" value="1"/>
</dbReference>
<dbReference type="GO" id="GO:0005634">
    <property type="term" value="C:nucleus"/>
    <property type="evidence" value="ECO:0007669"/>
    <property type="project" value="TreeGrafter"/>
</dbReference>
<proteinExistence type="inferred from homology"/>
<dbReference type="Gene3D" id="1.25.40.20">
    <property type="entry name" value="Ankyrin repeat-containing domain"/>
    <property type="match status" value="1"/>
</dbReference>
<dbReference type="PRINTS" id="PR01415">
    <property type="entry name" value="ANKYRIN"/>
</dbReference>
<dbReference type="PROSITE" id="PS50088">
    <property type="entry name" value="ANK_REPEAT"/>
    <property type="match status" value="2"/>
</dbReference>
<keyword evidence="4" id="KW-0638">Presynaptic neurotoxin</keyword>
<dbReference type="PROSITE" id="PS50297">
    <property type="entry name" value="ANK_REP_REGION"/>
    <property type="match status" value="2"/>
</dbReference>
<keyword evidence="3" id="KW-1052">Target cell membrane</keyword>
<keyword evidence="4" id="KW-0800">Toxin</keyword>
<evidence type="ECO:0000256" key="4">
    <source>
        <dbReference type="ARBA" id="ARBA00023028"/>
    </source>
</evidence>
<evidence type="ECO:0000313" key="11">
    <source>
        <dbReference type="RefSeq" id="XP_027206314.1"/>
    </source>
</evidence>
<reference evidence="11" key="1">
    <citation type="submission" date="2025-08" db="UniProtKB">
        <authorList>
            <consortium name="RefSeq"/>
        </authorList>
    </citation>
    <scope>IDENTIFICATION</scope>
    <source>
        <strain evidence="11">Airmid</strain>
    </source>
</reference>
<accession>A0A6P6YMN8</accession>
<evidence type="ECO:0000313" key="10">
    <source>
        <dbReference type="Proteomes" id="UP000515146"/>
    </source>
</evidence>
<evidence type="ECO:0000256" key="5">
    <source>
        <dbReference type="ARBA" id="ARBA00023298"/>
    </source>
</evidence>
<dbReference type="InterPro" id="IPR047144">
    <property type="entry name" value="BCOR-like"/>
</dbReference>
<dbReference type="OrthoDB" id="3666223at2759"/>
<dbReference type="GO" id="GO:0003714">
    <property type="term" value="F:transcription corepressor activity"/>
    <property type="evidence" value="ECO:0007669"/>
    <property type="project" value="TreeGrafter"/>
</dbReference>
<dbReference type="SMART" id="SM00248">
    <property type="entry name" value="ANK"/>
    <property type="match status" value="3"/>
</dbReference>
<name>A0A6P6YMN8_DERPT</name>
<comment type="subcellular location">
    <subcellularLocation>
        <location evidence="1">Target cell membrane</location>
    </subcellularLocation>
</comment>
<keyword evidence="4" id="KW-0528">Neurotoxin</keyword>
<dbReference type="SUPFAM" id="SSF48403">
    <property type="entry name" value="Ankyrin repeat"/>
    <property type="match status" value="1"/>
</dbReference>
<comment type="similarity">
    <text evidence="6">Belongs to the BCOR family.</text>
</comment>
<feature type="repeat" description="ANK" evidence="7">
    <location>
        <begin position="128"/>
        <end position="160"/>
    </location>
</feature>
<dbReference type="Proteomes" id="UP000515146">
    <property type="component" value="Unplaced"/>
</dbReference>
<dbReference type="InterPro" id="IPR002110">
    <property type="entry name" value="Ankyrin_rpt"/>
</dbReference>
<evidence type="ECO:0000256" key="3">
    <source>
        <dbReference type="ARBA" id="ARBA00022537"/>
    </source>
</evidence>
<feature type="compositionally biased region" description="Basic residues" evidence="8">
    <location>
        <begin position="1"/>
        <end position="14"/>
    </location>
</feature>
<dbReference type="PANTHER" id="PTHR24117:SF9">
    <property type="entry name" value="BCL-6 COREPRESSOR PCGF1 BINDING DOMAIN-CONTAINING PROTEIN"/>
    <property type="match status" value="1"/>
</dbReference>
<sequence length="351" mass="40533">MIRNSRKKSNKNKLFRKEQQQHCNRNNNGKKENSMDNNNNRLLDSINGRCRHRRFVVNKSLGETLLHRSAKNNRLDVVRLCLESDSCDVNARDNAGYTPLHECSSRGNLEIARLLLQHSADVNASAPGGIRPLHDAIENDHIEIVRLLLSYGADPRISTYSGTTPIQLSRSKIMSKFLQGFYSDISTDHSMIDRSNVWKFNSHHSLVDSGFDIFADLSSDDNDSDVDDDDIMMEYEFETSCRPLLNLYTFLHKPNQCPFYLLSDVIKSLKMTRETFIHYHPMLTISKISRSDFETNGLIVQLETRHSSCKILANNKNNRIMEKEFTQQYEIEIIYQSEQINRILDVELTVI</sequence>
<dbReference type="InParanoid" id="A0A6P6YMN8"/>
<evidence type="ECO:0000256" key="1">
    <source>
        <dbReference type="ARBA" id="ARBA00004175"/>
    </source>
</evidence>
<keyword evidence="2" id="KW-0268">Exocytosis</keyword>
<dbReference type="GO" id="GO:0044218">
    <property type="term" value="C:other organism cell membrane"/>
    <property type="evidence" value="ECO:0007669"/>
    <property type="project" value="UniProtKB-KW"/>
</dbReference>
<evidence type="ECO:0000256" key="7">
    <source>
        <dbReference type="PROSITE-ProRule" id="PRU00023"/>
    </source>
</evidence>
<dbReference type="InterPro" id="IPR036770">
    <property type="entry name" value="Ankyrin_rpt-contain_sf"/>
</dbReference>
<dbReference type="AlphaFoldDB" id="A0A6P6YMN8"/>
<organism evidence="10 11">
    <name type="scientific">Dermatophagoides pteronyssinus</name>
    <name type="common">European house dust mite</name>
    <dbReference type="NCBI Taxonomy" id="6956"/>
    <lineage>
        <taxon>Eukaryota</taxon>
        <taxon>Metazoa</taxon>
        <taxon>Ecdysozoa</taxon>
        <taxon>Arthropoda</taxon>
        <taxon>Chelicerata</taxon>
        <taxon>Arachnida</taxon>
        <taxon>Acari</taxon>
        <taxon>Acariformes</taxon>
        <taxon>Sarcoptiformes</taxon>
        <taxon>Astigmata</taxon>
        <taxon>Psoroptidia</taxon>
        <taxon>Analgoidea</taxon>
        <taxon>Pyroglyphidae</taxon>
        <taxon>Dermatophagoidinae</taxon>
        <taxon>Dermatophagoides</taxon>
    </lineage>
</organism>
<keyword evidence="5" id="KW-0472">Membrane</keyword>
<feature type="repeat" description="ANK" evidence="7">
    <location>
        <begin position="95"/>
        <end position="127"/>
    </location>
</feature>
<dbReference type="GO" id="GO:0000122">
    <property type="term" value="P:negative regulation of transcription by RNA polymerase II"/>
    <property type="evidence" value="ECO:0007669"/>
    <property type="project" value="TreeGrafter"/>
</dbReference>
<gene>
    <name evidence="11" type="primary">LOC113799816</name>
</gene>
<dbReference type="Gene3D" id="3.10.260.40">
    <property type="entry name" value="BCL-6 corepressor, PCGF1 binding domain"/>
    <property type="match status" value="1"/>
</dbReference>
<dbReference type="InterPro" id="IPR038227">
    <property type="entry name" value="PUFD_som_sf"/>
</dbReference>
<keyword evidence="10" id="KW-1185">Reference proteome</keyword>
<feature type="region of interest" description="Disordered" evidence="8">
    <location>
        <begin position="1"/>
        <end position="43"/>
    </location>
</feature>
<evidence type="ECO:0000256" key="2">
    <source>
        <dbReference type="ARBA" id="ARBA00022483"/>
    </source>
</evidence>